<dbReference type="RefSeq" id="WP_092080621.1">
    <property type="nucleotide sequence ID" value="NZ_FNAQ01000024.1"/>
</dbReference>
<gene>
    <name evidence="1" type="ORF">SAMN05661003_1249</name>
</gene>
<evidence type="ECO:0000313" key="1">
    <source>
        <dbReference type="EMBL" id="SDE67995.1"/>
    </source>
</evidence>
<dbReference type="EMBL" id="FNAQ01000024">
    <property type="protein sequence ID" value="SDE67995.1"/>
    <property type="molecule type" value="Genomic_DNA"/>
</dbReference>
<dbReference type="OrthoDB" id="9806524at2"/>
<reference evidence="2" key="1">
    <citation type="submission" date="2016-10" db="EMBL/GenBank/DDBJ databases">
        <authorList>
            <person name="Varghese N."/>
            <person name="Submissions S."/>
        </authorList>
    </citation>
    <scope>NUCLEOTIDE SEQUENCE [LARGE SCALE GENOMIC DNA]</scope>
    <source>
        <strain evidence="2">DSM 8987</strain>
    </source>
</reference>
<organism evidence="1 2">
    <name type="scientific">Desulfuromonas thiophila</name>
    <dbReference type="NCBI Taxonomy" id="57664"/>
    <lineage>
        <taxon>Bacteria</taxon>
        <taxon>Pseudomonadati</taxon>
        <taxon>Thermodesulfobacteriota</taxon>
        <taxon>Desulfuromonadia</taxon>
        <taxon>Desulfuromonadales</taxon>
        <taxon>Desulfuromonadaceae</taxon>
        <taxon>Desulfuromonas</taxon>
    </lineage>
</organism>
<name>A0A1G7EX88_9BACT</name>
<dbReference type="Pfam" id="PF07277">
    <property type="entry name" value="SapC"/>
    <property type="match status" value="1"/>
</dbReference>
<dbReference type="Proteomes" id="UP000243205">
    <property type="component" value="Unassembled WGS sequence"/>
</dbReference>
<sequence>MAWTPVTLQRHATCSWRRFTSFSFAARQGTAPLVAAEIAAALLALPLAFEPFGAQGQERRYRLVALLALQPEQNAFVTTTGQWRGGYVPSAFRSYPFGLLRLQGVDQPVLAVAEDSGLLLPQRGAGEAFFTAEGELAPAVVDVLKFLRQVEENRCQTQAAVDALARSGVLVPWVLPAVAEAADGAARQDLFRVDAERLNTLDDAAFLQLRRCGALAIAWGQLYSMGMVSVVRRLSRPLDPSAGEERKTAQFDKDDLFHF</sequence>
<dbReference type="InterPro" id="IPR010836">
    <property type="entry name" value="SapC"/>
</dbReference>
<proteinExistence type="predicted"/>
<accession>A0A1G7EX88</accession>
<dbReference type="AlphaFoldDB" id="A0A1G7EX88"/>
<protein>
    <submittedName>
        <fullName evidence="1">SapC protein</fullName>
    </submittedName>
</protein>
<keyword evidence="2" id="KW-1185">Reference proteome</keyword>
<evidence type="ECO:0000313" key="2">
    <source>
        <dbReference type="Proteomes" id="UP000243205"/>
    </source>
</evidence>
<dbReference type="STRING" id="57664.SAMN05661003_1249"/>